<dbReference type="Pfam" id="PF01145">
    <property type="entry name" value="Band_7"/>
    <property type="match status" value="1"/>
</dbReference>
<dbReference type="PANTHER" id="PTHR43327:SF10">
    <property type="entry name" value="STOMATIN-LIKE PROTEIN 2, MITOCHONDRIAL"/>
    <property type="match status" value="1"/>
</dbReference>
<protein>
    <recommendedName>
        <fullName evidence="1">Band 7 domain-containing protein</fullName>
    </recommendedName>
</protein>
<dbReference type="InterPro" id="IPR050710">
    <property type="entry name" value="Band7/mec-2_domain"/>
</dbReference>
<dbReference type="CDD" id="cd03407">
    <property type="entry name" value="SPFH_like_u4"/>
    <property type="match status" value="1"/>
</dbReference>
<sequence>MPTTFVWPACFCVEEETAAIVETCGQFSRVDQAGCSQLWWCVGQSIAGTLSLRVQQLDVTCETKSKDNVFIKLVISVQFQVQRDNVYDAFYKLTDSRQQISSYIYDVVRTSVPKMNLDDVFENKDEIASNIKQQLLQSMSGYGFLVIHALVTDISPAANVKQAMNEINAARRMRVATAEVAEANKVTAVKAAEAEAESKFLQGQGVARQRQAMVAGLCSSVKDFGSEIGGVSSKEVMELLLMTQYFDMLRDVGGSSRNSTLFLEHSPGGIGSVSDQIKGTLNRM</sequence>
<dbReference type="SMART" id="SM00244">
    <property type="entry name" value="PHB"/>
    <property type="match status" value="1"/>
</dbReference>
<dbReference type="EMBL" id="HBEC01042588">
    <property type="protein sequence ID" value="CAD8308814.1"/>
    <property type="molecule type" value="Transcribed_RNA"/>
</dbReference>
<gene>
    <name evidence="2" type="ORF">CEUR00632_LOCUS19845</name>
</gene>
<feature type="domain" description="Band 7" evidence="1">
    <location>
        <begin position="8"/>
        <end position="168"/>
    </location>
</feature>
<dbReference type="InterPro" id="IPR001107">
    <property type="entry name" value="Band_7"/>
</dbReference>
<evidence type="ECO:0000259" key="1">
    <source>
        <dbReference type="SMART" id="SM00244"/>
    </source>
</evidence>
<dbReference type="SUPFAM" id="SSF117892">
    <property type="entry name" value="Band 7/SPFH domain"/>
    <property type="match status" value="1"/>
</dbReference>
<dbReference type="PANTHER" id="PTHR43327">
    <property type="entry name" value="STOMATIN-LIKE PROTEIN 2, MITOCHONDRIAL"/>
    <property type="match status" value="1"/>
</dbReference>
<proteinExistence type="predicted"/>
<reference evidence="2" key="1">
    <citation type="submission" date="2021-01" db="EMBL/GenBank/DDBJ databases">
        <authorList>
            <person name="Corre E."/>
            <person name="Pelletier E."/>
            <person name="Niang G."/>
            <person name="Scheremetjew M."/>
            <person name="Finn R."/>
            <person name="Kale V."/>
            <person name="Holt S."/>
            <person name="Cochrane G."/>
            <person name="Meng A."/>
            <person name="Brown T."/>
            <person name="Cohen L."/>
        </authorList>
    </citation>
    <scope>NUCLEOTIDE SEQUENCE</scope>
    <source>
        <strain evidence="2">CCMP219</strain>
    </source>
</reference>
<dbReference type="AlphaFoldDB" id="A0A7R9Z7L3"/>
<dbReference type="InterPro" id="IPR036013">
    <property type="entry name" value="Band_7/SPFH_dom_sf"/>
</dbReference>
<name>A0A7R9Z7L3_9CHLO</name>
<dbReference type="Gene3D" id="3.30.479.30">
    <property type="entry name" value="Band 7 domain"/>
    <property type="match status" value="1"/>
</dbReference>
<organism evidence="2">
    <name type="scientific">Chlamydomonas euryale</name>
    <dbReference type="NCBI Taxonomy" id="1486919"/>
    <lineage>
        <taxon>Eukaryota</taxon>
        <taxon>Viridiplantae</taxon>
        <taxon>Chlorophyta</taxon>
        <taxon>core chlorophytes</taxon>
        <taxon>Chlorophyceae</taxon>
        <taxon>CS clade</taxon>
        <taxon>Chlamydomonadales</taxon>
        <taxon>Chlamydomonadaceae</taxon>
        <taxon>Chlamydomonas</taxon>
    </lineage>
</organism>
<evidence type="ECO:0000313" key="2">
    <source>
        <dbReference type="EMBL" id="CAD8308814.1"/>
    </source>
</evidence>
<accession>A0A7R9Z7L3</accession>